<feature type="domain" description="Phage tail collar" evidence="1">
    <location>
        <begin position="53"/>
        <end position="109"/>
    </location>
</feature>
<dbReference type="EMBL" id="ARYK01000002">
    <property type="protein sequence ID" value="KCZ93299.1"/>
    <property type="molecule type" value="Genomic_DNA"/>
</dbReference>
<name>A0A059FRJ9_9PROT</name>
<dbReference type="InterPro" id="IPR037053">
    <property type="entry name" value="Phage_tail_collar_dom_sf"/>
</dbReference>
<dbReference type="Proteomes" id="UP000025171">
    <property type="component" value="Unassembled WGS sequence"/>
</dbReference>
<evidence type="ECO:0000313" key="2">
    <source>
        <dbReference type="EMBL" id="KCZ93299.1"/>
    </source>
</evidence>
<dbReference type="eggNOG" id="COG4675">
    <property type="taxonomic scope" value="Bacteria"/>
</dbReference>
<comment type="caution">
    <text evidence="2">The sequence shown here is derived from an EMBL/GenBank/DDBJ whole genome shotgun (WGS) entry which is preliminary data.</text>
</comment>
<dbReference type="Gene3D" id="3.90.1340.10">
    <property type="entry name" value="Phage tail collar domain"/>
    <property type="match status" value="1"/>
</dbReference>
<gene>
    <name evidence="2" type="ORF">HJO_05570</name>
</gene>
<proteinExistence type="predicted"/>
<dbReference type="STRING" id="1280950.HJO_05570"/>
<keyword evidence="3" id="KW-1185">Reference proteome</keyword>
<protein>
    <recommendedName>
        <fullName evidence="1">Phage tail collar domain-containing protein</fullName>
    </recommendedName>
</protein>
<dbReference type="AlphaFoldDB" id="A0A059FRJ9"/>
<dbReference type="InterPro" id="IPR011083">
    <property type="entry name" value="Phage_tail_collar_dom"/>
</dbReference>
<dbReference type="PATRIC" id="fig|1280950.3.peg.1121"/>
<reference evidence="2 3" key="1">
    <citation type="journal article" date="2014" name="Antonie Van Leeuwenhoek">
        <title>Hyphomonas beringensis sp. nov. and Hyphomonas chukchiensis sp. nov., isolated from surface seawater of the Bering Sea and Chukchi Sea.</title>
        <authorList>
            <person name="Li C."/>
            <person name="Lai Q."/>
            <person name="Li G."/>
            <person name="Dong C."/>
            <person name="Wang J."/>
            <person name="Liao Y."/>
            <person name="Shao Z."/>
        </authorList>
    </citation>
    <scope>NUCLEOTIDE SEQUENCE [LARGE SCALE GENOMIC DNA]</scope>
    <source>
        <strain evidence="2 3">MHS-2</strain>
    </source>
</reference>
<evidence type="ECO:0000313" key="3">
    <source>
        <dbReference type="Proteomes" id="UP000025171"/>
    </source>
</evidence>
<dbReference type="Pfam" id="PF07484">
    <property type="entry name" value="Collar"/>
    <property type="match status" value="1"/>
</dbReference>
<sequence>MLAFAETSAKLFRKLEYVEGIQMNMTRMIAAAGLATSMAMLAQPAQAQEKMMGEIFMTGANFCPRGSLNADGRLLPISEYSAMFSLFGTMYGGDGRTTFALPDLRGRVPVNAGHGPGLSPRSMGQRVGSESHTLTTAQMPAHTHMLDGSATDGDAAESPEGDVFVVESRDADAEGTGTVPSAAVATGKTGGSQAFSKLNPSLAINFCVAMYGTYPSRD</sequence>
<evidence type="ECO:0000259" key="1">
    <source>
        <dbReference type="Pfam" id="PF07484"/>
    </source>
</evidence>
<accession>A0A059FRJ9</accession>
<organism evidence="2 3">
    <name type="scientific">Hyphomonas johnsonii MHS-2</name>
    <dbReference type="NCBI Taxonomy" id="1280950"/>
    <lineage>
        <taxon>Bacteria</taxon>
        <taxon>Pseudomonadati</taxon>
        <taxon>Pseudomonadota</taxon>
        <taxon>Alphaproteobacteria</taxon>
        <taxon>Hyphomonadales</taxon>
        <taxon>Hyphomonadaceae</taxon>
        <taxon>Hyphomonas</taxon>
    </lineage>
</organism>
<dbReference type="SUPFAM" id="SSF88874">
    <property type="entry name" value="Receptor-binding domain of short tail fibre protein gp12"/>
    <property type="match status" value="1"/>
</dbReference>